<accession>A0AAW1EE87</accession>
<dbReference type="EMBL" id="JBCEZU010000434">
    <property type="protein sequence ID" value="KAK9519954.1"/>
    <property type="molecule type" value="Genomic_DNA"/>
</dbReference>
<reference evidence="2 3" key="1">
    <citation type="journal article" date="2024" name="Genome Biol. Evol.">
        <title>Chromosome-level genome assembly of the viviparous eelpout Zoarces viviparus.</title>
        <authorList>
            <person name="Fuhrmann N."/>
            <person name="Brasseur M.V."/>
            <person name="Bakowski C.E."/>
            <person name="Podsiadlowski L."/>
            <person name="Prost S."/>
            <person name="Krehenwinkel H."/>
            <person name="Mayer C."/>
        </authorList>
    </citation>
    <scope>NUCLEOTIDE SEQUENCE [LARGE SCALE GENOMIC DNA]</scope>
    <source>
        <strain evidence="2">NO-MEL_2022_Ind0_liver</strain>
    </source>
</reference>
<evidence type="ECO:0000256" key="1">
    <source>
        <dbReference type="SAM" id="MobiDB-lite"/>
    </source>
</evidence>
<keyword evidence="3" id="KW-1185">Reference proteome</keyword>
<name>A0AAW1EE87_ZOAVI</name>
<dbReference type="AlphaFoldDB" id="A0AAW1EE87"/>
<evidence type="ECO:0000313" key="3">
    <source>
        <dbReference type="Proteomes" id="UP001488805"/>
    </source>
</evidence>
<proteinExistence type="predicted"/>
<gene>
    <name evidence="2" type="ORF">VZT92_022645</name>
</gene>
<evidence type="ECO:0000313" key="2">
    <source>
        <dbReference type="EMBL" id="KAK9519954.1"/>
    </source>
</evidence>
<organism evidence="2 3">
    <name type="scientific">Zoarces viviparus</name>
    <name type="common">Viviparous eelpout</name>
    <name type="synonym">Blennius viviparus</name>
    <dbReference type="NCBI Taxonomy" id="48416"/>
    <lineage>
        <taxon>Eukaryota</taxon>
        <taxon>Metazoa</taxon>
        <taxon>Chordata</taxon>
        <taxon>Craniata</taxon>
        <taxon>Vertebrata</taxon>
        <taxon>Euteleostomi</taxon>
        <taxon>Actinopterygii</taxon>
        <taxon>Neopterygii</taxon>
        <taxon>Teleostei</taxon>
        <taxon>Neoteleostei</taxon>
        <taxon>Acanthomorphata</taxon>
        <taxon>Eupercaria</taxon>
        <taxon>Perciformes</taxon>
        <taxon>Cottioidei</taxon>
        <taxon>Zoarcales</taxon>
        <taxon>Zoarcidae</taxon>
        <taxon>Zoarcinae</taxon>
        <taxon>Zoarces</taxon>
    </lineage>
</organism>
<sequence>MVFASGDFKREHHPEILRHQDAAWSRAARNRRHLQPVPVPQPIPAAHEEFTGTDTHSDGATMLETVPVSQSVATPTTPLPCQTVTRSGRVCKQVDRLDL</sequence>
<feature type="region of interest" description="Disordered" evidence="1">
    <location>
        <begin position="35"/>
        <end position="59"/>
    </location>
</feature>
<protein>
    <submittedName>
        <fullName evidence="2">Uncharacterized protein</fullName>
    </submittedName>
</protein>
<dbReference type="Proteomes" id="UP001488805">
    <property type="component" value="Unassembled WGS sequence"/>
</dbReference>
<comment type="caution">
    <text evidence="2">The sequence shown here is derived from an EMBL/GenBank/DDBJ whole genome shotgun (WGS) entry which is preliminary data.</text>
</comment>